<evidence type="ECO:0000313" key="5">
    <source>
        <dbReference type="Proteomes" id="UP000597877"/>
    </source>
</evidence>
<accession>A0ABR7EZD6</accession>
<dbReference type="EMBL" id="JACOOZ010000001">
    <property type="protein sequence ID" value="MBC5666713.1"/>
    <property type="molecule type" value="Genomic_DNA"/>
</dbReference>
<evidence type="ECO:0000313" key="4">
    <source>
        <dbReference type="EMBL" id="MBC5666713.1"/>
    </source>
</evidence>
<comment type="caution">
    <text evidence="4">The sequence shown here is derived from an EMBL/GenBank/DDBJ whole genome shotgun (WGS) entry which is preliminary data.</text>
</comment>
<feature type="domain" description="Polyvalent protein metallopeptidase" evidence="2">
    <location>
        <begin position="162"/>
        <end position="286"/>
    </location>
</feature>
<organism evidence="4 5">
    <name type="scientific">Eubacterium segne</name>
    <dbReference type="NCBI Taxonomy" id="2763045"/>
    <lineage>
        <taxon>Bacteria</taxon>
        <taxon>Bacillati</taxon>
        <taxon>Bacillota</taxon>
        <taxon>Clostridia</taxon>
        <taxon>Eubacteriales</taxon>
        <taxon>Eubacteriaceae</taxon>
        <taxon>Eubacterium</taxon>
    </lineage>
</organism>
<feature type="domain" description="N-terminal" evidence="1">
    <location>
        <begin position="6"/>
        <end position="134"/>
    </location>
</feature>
<dbReference type="RefSeq" id="WP_186839856.1">
    <property type="nucleotide sequence ID" value="NZ_JACOOZ010000001.1"/>
</dbReference>
<protein>
    <submittedName>
        <fullName evidence="4">DUF1738 domain-containing protein</fullName>
    </submittedName>
</protein>
<dbReference type="InterPro" id="IPR041045">
    <property type="entry name" value="LPD25"/>
</dbReference>
<dbReference type="InterPro" id="IPR013610">
    <property type="entry name" value="ArdC_N"/>
</dbReference>
<evidence type="ECO:0000259" key="3">
    <source>
        <dbReference type="Pfam" id="PF18840"/>
    </source>
</evidence>
<evidence type="ECO:0000259" key="1">
    <source>
        <dbReference type="Pfam" id="PF08401"/>
    </source>
</evidence>
<dbReference type="InterPro" id="IPR041459">
    <property type="entry name" value="MPTase-PolyVal"/>
</dbReference>
<evidence type="ECO:0000259" key="2">
    <source>
        <dbReference type="Pfam" id="PF18818"/>
    </source>
</evidence>
<keyword evidence="5" id="KW-1185">Reference proteome</keyword>
<dbReference type="Pfam" id="PF18818">
    <property type="entry name" value="MPTase-PolyVal"/>
    <property type="match status" value="1"/>
</dbReference>
<reference evidence="4 5" key="1">
    <citation type="submission" date="2020-08" db="EMBL/GenBank/DDBJ databases">
        <title>Genome public.</title>
        <authorList>
            <person name="Liu C."/>
            <person name="Sun Q."/>
        </authorList>
    </citation>
    <scope>NUCLEOTIDE SEQUENCE [LARGE SCALE GENOMIC DNA]</scope>
    <source>
        <strain evidence="4 5">BX4</strain>
    </source>
</reference>
<dbReference type="Proteomes" id="UP000597877">
    <property type="component" value="Unassembled WGS sequence"/>
</dbReference>
<feature type="domain" description="Large polyvalent protein associated" evidence="3">
    <location>
        <begin position="389"/>
        <end position="494"/>
    </location>
</feature>
<dbReference type="Pfam" id="PF08401">
    <property type="entry name" value="ArdcN"/>
    <property type="match status" value="1"/>
</dbReference>
<proteinExistence type="predicted"/>
<gene>
    <name evidence="4" type="ORF">H8S00_01715</name>
</gene>
<dbReference type="Pfam" id="PF18840">
    <property type="entry name" value="LPD25"/>
    <property type="match status" value="1"/>
</dbReference>
<name>A0ABR7EZD6_9FIRM</name>
<sequence>MTKMNKMREDIIQNFVDCLKKDTIPWHKSWSSVGHPRNAVSEKSYQGLNFFWLEFVQSINGYEDPRWCTFKQATDAGWKIKKGSKGVHVEFWSLYDTEIRKKVSYADAKVIGNGMTDEEFKERFKPISNTYTVFNAEQIEGIPAYVEKIYQLNTKELLLRKDTLIKNMEVGFEEGGDRAYYTEVLDRITLPEVNRFESEYDYMATLLHEAAHATGHTSRLNRDMEGVFGSPKYAREELRAEIASAFTAQILGIDYSQNDYMENHEAYVKNWIGVLQNDPNELFTAIKDAEKISDYLIEKGEFNKQLSMTNDDMHVKKSEQPLFPETNFVNISGILAQELMSRQMNPIIMTDNKGVIVELNTPQKVQNSEGNKFYIDKTQFAQALPHIAPVVKCEWSESEEFDDGKYYTIKEFDDLMRTTDYKFCTTREKIKAKYDTEYDFYNTTNPEEYRYIGYEKNKYTIYFSPERTVTERQDVGDNEGGIMEHFSKIASLNEYVNEMKAAIDKNVKNKPELTPIQENLKRINDNVNHCAKIADNIGNPIYVAIQTTDEHVSYEQEFHPDTNGNVRYRLIHLDKENNIVKYPENTNMIFNSREEVNKYLKNETKNLVVVSTDDLKEMAVGKPPLKAVKIDRNADVGNLFDKVAYFIKVRGNGNRIKKTYDLPNVMNTLKKDYLAGKISIEEAARKMKQCNMTEDIVSNDRALKMMGLKEEIKNPQPQKNISR</sequence>